<dbReference type="InterPro" id="IPR036291">
    <property type="entry name" value="NAD(P)-bd_dom_sf"/>
</dbReference>
<proteinExistence type="inferred from homology"/>
<dbReference type="PANTHER" id="PTHR24321:SF8">
    <property type="entry name" value="ESTRADIOL 17-BETA-DEHYDROGENASE 8-RELATED"/>
    <property type="match status" value="1"/>
</dbReference>
<dbReference type="InterPro" id="IPR020904">
    <property type="entry name" value="Sc_DH/Rdtase_CS"/>
</dbReference>
<keyword evidence="2 3" id="KW-0560">Oxidoreductase</keyword>
<dbReference type="NCBIfam" id="NF005559">
    <property type="entry name" value="PRK07231.1"/>
    <property type="match status" value="1"/>
</dbReference>
<comment type="similarity">
    <text evidence="1">Belongs to the short-chain dehydrogenases/reductases (SDR) family.</text>
</comment>
<keyword evidence="4" id="KW-1185">Reference proteome</keyword>
<dbReference type="PANTHER" id="PTHR24321">
    <property type="entry name" value="DEHYDROGENASES, SHORT CHAIN"/>
    <property type="match status" value="1"/>
</dbReference>
<evidence type="ECO:0000313" key="4">
    <source>
        <dbReference type="Proteomes" id="UP000530530"/>
    </source>
</evidence>
<dbReference type="PRINTS" id="PR00080">
    <property type="entry name" value="SDRFAMILY"/>
</dbReference>
<evidence type="ECO:0000313" key="3">
    <source>
        <dbReference type="EMBL" id="MBB4788581.1"/>
    </source>
</evidence>
<dbReference type="Gene3D" id="3.40.50.720">
    <property type="entry name" value="NAD(P)-binding Rossmann-like Domain"/>
    <property type="match status" value="1"/>
</dbReference>
<sequence>MMARLDGRVALISGGARGQGEAEARRFVAEGASVLIGDVLDEEGRKVADDLGAAAHYTHLDVTNPEHWSAAVDMAVRNFGKLDALVNNAGIARFGALQDFPLDGYQRVVQVNQVGTFLGMQAVIPAMRTAGGGTIVNISSTAGLAGVTGTIAYAASKFAVRGMTKVAAIELGPLGIRVNSVHPGGVDTPMNDQAVDIDLADPSGDPNAKLPMGRIGRPEEVANMVLFLTSDESSYSTGSEFIADGGMLAGPLF</sequence>
<evidence type="ECO:0000256" key="1">
    <source>
        <dbReference type="ARBA" id="ARBA00006484"/>
    </source>
</evidence>
<name>A0ABR6M2Q6_9ACTN</name>
<dbReference type="PROSITE" id="PS00061">
    <property type="entry name" value="ADH_SHORT"/>
    <property type="match status" value="1"/>
</dbReference>
<organism evidence="3 4">
    <name type="scientific">Streptomyces rapamycinicus</name>
    <dbReference type="NCBI Taxonomy" id="1226757"/>
    <lineage>
        <taxon>Bacteria</taxon>
        <taxon>Bacillati</taxon>
        <taxon>Actinomycetota</taxon>
        <taxon>Actinomycetes</taxon>
        <taxon>Kitasatosporales</taxon>
        <taxon>Streptomycetaceae</taxon>
        <taxon>Streptomyces</taxon>
        <taxon>Streptomyces violaceusniger group</taxon>
    </lineage>
</organism>
<evidence type="ECO:0000256" key="2">
    <source>
        <dbReference type="ARBA" id="ARBA00023002"/>
    </source>
</evidence>
<dbReference type="InterPro" id="IPR002347">
    <property type="entry name" value="SDR_fam"/>
</dbReference>
<dbReference type="SUPFAM" id="SSF51735">
    <property type="entry name" value="NAD(P)-binding Rossmann-fold domains"/>
    <property type="match status" value="1"/>
</dbReference>
<comment type="caution">
    <text evidence="3">The sequence shown here is derived from an EMBL/GenBank/DDBJ whole genome shotgun (WGS) entry which is preliminary data.</text>
</comment>
<protein>
    <submittedName>
        <fullName evidence="3">3alpha(Or 20beta)-hydroxysteroid dehydrogenase</fullName>
        <ecNumber evidence="3">1.1.1.53</ecNumber>
    </submittedName>
</protein>
<dbReference type="EC" id="1.1.1.53" evidence="3"/>
<dbReference type="PRINTS" id="PR00081">
    <property type="entry name" value="GDHRDH"/>
</dbReference>
<dbReference type="GO" id="GO:0047044">
    <property type="term" value="F:androstan-3-alpha,17-beta-diol dehydrogenase (NAD+) activity"/>
    <property type="evidence" value="ECO:0007669"/>
    <property type="project" value="UniProtKB-EC"/>
</dbReference>
<accession>A0ABR6M2Q6</accession>
<reference evidence="3 4" key="1">
    <citation type="submission" date="2020-08" db="EMBL/GenBank/DDBJ databases">
        <title>Sequencing the genomes of 1000 actinobacteria strains.</title>
        <authorList>
            <person name="Klenk H.-P."/>
        </authorList>
    </citation>
    <scope>NUCLEOTIDE SEQUENCE [LARGE SCALE GENOMIC DNA]</scope>
    <source>
        <strain evidence="3 4">DSM 41530</strain>
    </source>
</reference>
<dbReference type="Pfam" id="PF13561">
    <property type="entry name" value="adh_short_C2"/>
    <property type="match status" value="1"/>
</dbReference>
<gene>
    <name evidence="3" type="ORF">BJY27_009628</name>
</gene>
<dbReference type="Proteomes" id="UP000530530">
    <property type="component" value="Unassembled WGS sequence"/>
</dbReference>
<dbReference type="EMBL" id="JACHNG010000002">
    <property type="protein sequence ID" value="MBB4788581.1"/>
    <property type="molecule type" value="Genomic_DNA"/>
</dbReference>